<gene>
    <name evidence="2" type="ordered locus">Sulac_1838</name>
</gene>
<protein>
    <submittedName>
        <fullName evidence="2">GTP-binding protein HSR1-related protein</fullName>
    </submittedName>
</protein>
<dbReference type="InterPro" id="IPR027417">
    <property type="entry name" value="P-loop_NTPase"/>
</dbReference>
<sequence length="200" mass="23242">MEALIVGRPNVGKTLLALNFAQYVGHRDIRWLTADEGGEPFTRRLWVERARRELVSPSAPKTRRLQTFQVELRDRRHPDPWAFIDTVGLDHQISEDPQVRQQIAMTLERMARSPVVLHVVDAHAVTRYTPEEWGTDDALVAYCRARRGYTILANKMDKTGADRGYRVLRERYRGLLLISVSAITHQGFRELKQLLTRRNW</sequence>
<dbReference type="AlphaFoldDB" id="G8U082"/>
<dbReference type="Proteomes" id="UP000005439">
    <property type="component" value="Chromosome"/>
</dbReference>
<accession>G8U082</accession>
<name>G8U082_SULAD</name>
<evidence type="ECO:0000313" key="3">
    <source>
        <dbReference type="Proteomes" id="UP000005439"/>
    </source>
</evidence>
<reference evidence="3" key="1">
    <citation type="submission" date="2011-12" db="EMBL/GenBank/DDBJ databases">
        <title>The complete genome of chromosome of Sulfobacillus acidophilus DSM 10332.</title>
        <authorList>
            <person name="Lucas S."/>
            <person name="Han J."/>
            <person name="Lapidus A."/>
            <person name="Bruce D."/>
            <person name="Goodwin L."/>
            <person name="Pitluck S."/>
            <person name="Peters L."/>
            <person name="Kyrpides N."/>
            <person name="Mavromatis K."/>
            <person name="Ivanova N."/>
            <person name="Mikhailova N."/>
            <person name="Chertkov O."/>
            <person name="Saunders E."/>
            <person name="Detter J.C."/>
            <person name="Tapia R."/>
            <person name="Han C."/>
            <person name="Land M."/>
            <person name="Hauser L."/>
            <person name="Markowitz V."/>
            <person name="Cheng J.-F."/>
            <person name="Hugenholtz P."/>
            <person name="Woyke T."/>
            <person name="Wu D."/>
            <person name="Pukall R."/>
            <person name="Gehrich-Schroeter G."/>
            <person name="Schneider S."/>
            <person name="Klenk H.-P."/>
            <person name="Eisen J.A."/>
        </authorList>
    </citation>
    <scope>NUCLEOTIDE SEQUENCE [LARGE SCALE GENOMIC DNA]</scope>
    <source>
        <strain evidence="3">ATCC 700253 / DSM 10332 / NAL</strain>
    </source>
</reference>
<dbReference type="EMBL" id="CP003179">
    <property type="protein sequence ID" value="AEW05331.1"/>
    <property type="molecule type" value="Genomic_DNA"/>
</dbReference>
<feature type="domain" description="G" evidence="1">
    <location>
        <begin position="52"/>
        <end position="131"/>
    </location>
</feature>
<dbReference type="SUPFAM" id="SSF52540">
    <property type="entry name" value="P-loop containing nucleoside triphosphate hydrolases"/>
    <property type="match status" value="1"/>
</dbReference>
<dbReference type="Pfam" id="PF01926">
    <property type="entry name" value="MMR_HSR1"/>
    <property type="match status" value="1"/>
</dbReference>
<dbReference type="GO" id="GO:0005525">
    <property type="term" value="F:GTP binding"/>
    <property type="evidence" value="ECO:0007669"/>
    <property type="project" value="InterPro"/>
</dbReference>
<proteinExistence type="predicted"/>
<dbReference type="InterPro" id="IPR006073">
    <property type="entry name" value="GTP-bd"/>
</dbReference>
<organism evidence="2 3">
    <name type="scientific">Sulfobacillus acidophilus (strain ATCC 700253 / DSM 10332 / NAL)</name>
    <dbReference type="NCBI Taxonomy" id="679936"/>
    <lineage>
        <taxon>Bacteria</taxon>
        <taxon>Bacillati</taxon>
        <taxon>Bacillota</taxon>
        <taxon>Clostridia</taxon>
        <taxon>Eubacteriales</taxon>
        <taxon>Clostridiales Family XVII. Incertae Sedis</taxon>
        <taxon>Sulfobacillus</taxon>
    </lineage>
</organism>
<dbReference type="HOGENOM" id="CLU_115799_0_0_9"/>
<dbReference type="Gene3D" id="3.40.50.300">
    <property type="entry name" value="P-loop containing nucleotide triphosphate hydrolases"/>
    <property type="match status" value="1"/>
</dbReference>
<keyword evidence="3" id="KW-1185">Reference proteome</keyword>
<evidence type="ECO:0000259" key="1">
    <source>
        <dbReference type="Pfam" id="PF01926"/>
    </source>
</evidence>
<evidence type="ECO:0000313" key="2">
    <source>
        <dbReference type="EMBL" id="AEW05331.1"/>
    </source>
</evidence>
<dbReference type="KEGG" id="sap:Sulac_1838"/>
<reference evidence="2 3" key="2">
    <citation type="journal article" date="2012" name="Stand. Genomic Sci.">
        <title>Complete genome sequence of the moderately thermophilic mineral-sulfide-oxidizing firmicute Sulfobacillus acidophilus type strain (NAL(T)).</title>
        <authorList>
            <person name="Anderson I."/>
            <person name="Chertkov O."/>
            <person name="Chen A."/>
            <person name="Saunders E."/>
            <person name="Lapidus A."/>
            <person name="Nolan M."/>
            <person name="Lucas S."/>
            <person name="Hammon N."/>
            <person name="Deshpande S."/>
            <person name="Cheng J.F."/>
            <person name="Han C."/>
            <person name="Tapia R."/>
            <person name="Goodwin L.A."/>
            <person name="Pitluck S."/>
            <person name="Liolios K."/>
            <person name="Pagani I."/>
            <person name="Ivanova N."/>
            <person name="Mikhailova N."/>
            <person name="Pati A."/>
            <person name="Palaniappan K."/>
            <person name="Land M."/>
            <person name="Pan C."/>
            <person name="Rohde M."/>
            <person name="Pukall R."/>
            <person name="Goker M."/>
            <person name="Detter J.C."/>
            <person name="Woyke T."/>
            <person name="Bristow J."/>
            <person name="Eisen J.A."/>
            <person name="Markowitz V."/>
            <person name="Hugenholtz P."/>
            <person name="Kyrpides N.C."/>
            <person name="Klenk H.P."/>
            <person name="Mavromatis K."/>
        </authorList>
    </citation>
    <scope>NUCLEOTIDE SEQUENCE [LARGE SCALE GENOMIC DNA]</scope>
    <source>
        <strain evidence="3">ATCC 700253 / DSM 10332 / NAL</strain>
    </source>
</reference>
<dbReference type="PATRIC" id="fig|679936.5.peg.1904"/>
<dbReference type="STRING" id="679936.Sulac_1838"/>